<protein>
    <recommendedName>
        <fullName evidence="3">RNA polymerase</fullName>
    </recommendedName>
</protein>
<dbReference type="GO" id="GO:0003700">
    <property type="term" value="F:DNA-binding transcription factor activity"/>
    <property type="evidence" value="ECO:0007669"/>
    <property type="project" value="InterPro"/>
</dbReference>
<dbReference type="PANTHER" id="PTHR47756">
    <property type="entry name" value="BLL6612 PROTEIN-RELATED"/>
    <property type="match status" value="1"/>
</dbReference>
<dbReference type="Proteomes" id="UP001244443">
    <property type="component" value="Chromosome"/>
</dbReference>
<evidence type="ECO:0000313" key="1">
    <source>
        <dbReference type="EMBL" id="WMN06042.1"/>
    </source>
</evidence>
<dbReference type="PANTHER" id="PTHR47756:SF2">
    <property type="entry name" value="BLL6612 PROTEIN"/>
    <property type="match status" value="1"/>
</dbReference>
<organism evidence="1 2">
    <name type="scientific">Marivirga arenosa</name>
    <dbReference type="NCBI Taxonomy" id="3059076"/>
    <lineage>
        <taxon>Bacteria</taxon>
        <taxon>Pseudomonadati</taxon>
        <taxon>Bacteroidota</taxon>
        <taxon>Cytophagia</taxon>
        <taxon>Cytophagales</taxon>
        <taxon>Marivirgaceae</taxon>
        <taxon>Marivirga</taxon>
    </lineage>
</organism>
<accession>A0AA51N4C9</accession>
<dbReference type="RefSeq" id="WP_308355747.1">
    <property type="nucleotide sequence ID" value="NZ_CP129970.2"/>
</dbReference>
<evidence type="ECO:0000313" key="2">
    <source>
        <dbReference type="Proteomes" id="UP001244443"/>
    </source>
</evidence>
<dbReference type="AlphaFoldDB" id="A0AA51N4C9"/>
<dbReference type="InterPro" id="IPR013325">
    <property type="entry name" value="RNA_pol_sigma_r2"/>
</dbReference>
<dbReference type="SUPFAM" id="SSF88946">
    <property type="entry name" value="Sigma2 domain of RNA polymerase sigma factors"/>
    <property type="match status" value="1"/>
</dbReference>
<evidence type="ECO:0008006" key="3">
    <source>
        <dbReference type="Google" id="ProtNLM"/>
    </source>
</evidence>
<dbReference type="EMBL" id="CP129970">
    <property type="protein sequence ID" value="WMN06042.1"/>
    <property type="molecule type" value="Genomic_DNA"/>
</dbReference>
<proteinExistence type="predicted"/>
<dbReference type="Gene3D" id="1.10.1740.10">
    <property type="match status" value="1"/>
</dbReference>
<name>A0AA51N4C9_9BACT</name>
<sequence>MKNKISSVVESSYRAFYGKLFSALFSQFGANYVSEIEDAIQNSFYKSLKSWKPNQVPTNKENWLFIVARNEVLNQIKKDSRQQSQSDFKSKVETENPKEDLRLKTILFLSKSKKASSKVKMIFVLKNIFGLHIKEISECTLLSQDAIYKSINRAKKDFQQSTKDENFDLTFEQIADQEIKIVEEILYAVFNIGFDSFNEKTNSIINEDLCLEALSLSKKFCPIRFSE</sequence>
<gene>
    <name evidence="1" type="ORF">QYS48_31385</name>
</gene>
<keyword evidence="2" id="KW-1185">Reference proteome</keyword>
<dbReference type="InterPro" id="IPR013324">
    <property type="entry name" value="RNA_pol_sigma_r3/r4-like"/>
</dbReference>
<dbReference type="GO" id="GO:0006352">
    <property type="term" value="P:DNA-templated transcription initiation"/>
    <property type="evidence" value="ECO:0007669"/>
    <property type="project" value="InterPro"/>
</dbReference>
<dbReference type="SUPFAM" id="SSF88659">
    <property type="entry name" value="Sigma3 and sigma4 domains of RNA polymerase sigma factors"/>
    <property type="match status" value="1"/>
</dbReference>
<reference evidence="1" key="1">
    <citation type="submission" date="2023-08" db="EMBL/GenBank/DDBJ databases">
        <title>Comparative genomics and taxonomic characterization of three novel marine species of genus Marivirga.</title>
        <authorList>
            <person name="Muhammad N."/>
            <person name="Kim S.-G."/>
        </authorList>
    </citation>
    <scope>NUCLEOTIDE SEQUENCE [LARGE SCALE GENOMIC DNA]</scope>
    <source>
        <strain evidence="1">ABR2-2</strain>
    </source>
</reference>